<dbReference type="InterPro" id="IPR003594">
    <property type="entry name" value="HATPase_dom"/>
</dbReference>
<dbReference type="Gene3D" id="3.30.565.10">
    <property type="entry name" value="Histidine kinase-like ATPase, C-terminal domain"/>
    <property type="match status" value="1"/>
</dbReference>
<dbReference type="GO" id="GO:0046983">
    <property type="term" value="F:protein dimerization activity"/>
    <property type="evidence" value="ECO:0007669"/>
    <property type="project" value="InterPro"/>
</dbReference>
<feature type="domain" description="Signal transduction histidine kinase subgroup 3 dimerisation and phosphoacceptor" evidence="11">
    <location>
        <begin position="177"/>
        <end position="236"/>
    </location>
</feature>
<dbReference type="InterPro" id="IPR050482">
    <property type="entry name" value="Sensor_HK_TwoCompSys"/>
</dbReference>
<keyword evidence="9" id="KW-0472">Membrane</keyword>
<evidence type="ECO:0000313" key="13">
    <source>
        <dbReference type="Proteomes" id="UP000449906"/>
    </source>
</evidence>
<reference evidence="12 13" key="1">
    <citation type="submission" date="2019-09" db="EMBL/GenBank/DDBJ databases">
        <title>Pimelobacter sp. isolated from Paulinella.</title>
        <authorList>
            <person name="Jeong S.E."/>
        </authorList>
    </citation>
    <scope>NUCLEOTIDE SEQUENCE [LARGE SCALE GENOMIC DNA]</scope>
    <source>
        <strain evidence="12 13">Pch-N</strain>
    </source>
</reference>
<evidence type="ECO:0000256" key="7">
    <source>
        <dbReference type="ARBA" id="ARBA00022840"/>
    </source>
</evidence>
<keyword evidence="6 12" id="KW-0418">Kinase</keyword>
<keyword evidence="5" id="KW-0547">Nucleotide-binding</keyword>
<dbReference type="CDD" id="cd16917">
    <property type="entry name" value="HATPase_UhpB-NarQ-NarX-like"/>
    <property type="match status" value="1"/>
</dbReference>
<keyword evidence="9" id="KW-1133">Transmembrane helix</keyword>
<dbReference type="RefSeq" id="WP_151582115.1">
    <property type="nucleotide sequence ID" value="NZ_WBVM01000003.1"/>
</dbReference>
<dbReference type="EC" id="2.7.13.3" evidence="2"/>
<dbReference type="Pfam" id="PF02518">
    <property type="entry name" value="HATPase_c"/>
    <property type="match status" value="1"/>
</dbReference>
<dbReference type="Proteomes" id="UP000449906">
    <property type="component" value="Unassembled WGS sequence"/>
</dbReference>
<comment type="catalytic activity">
    <reaction evidence="1">
        <text>ATP + protein L-histidine = ADP + protein N-phospho-L-histidine.</text>
        <dbReference type="EC" id="2.7.13.3"/>
    </reaction>
</comment>
<dbReference type="InterPro" id="IPR036890">
    <property type="entry name" value="HATPase_C_sf"/>
</dbReference>
<evidence type="ECO:0000256" key="2">
    <source>
        <dbReference type="ARBA" id="ARBA00012438"/>
    </source>
</evidence>
<keyword evidence="9" id="KW-0812">Transmembrane</keyword>
<sequence length="381" mass="39360">MTHPSVAELTRAHRAWWPWAVLIIAFLGTAASNAANDRHPVALAVLLVVAATVPAVLPPLPARTAGLALALSGALCGIYFALGFADGPVFLALPTVTFLAGAAVPLAGWLPGALAGVTLMAAGLAARWEWHADEPHKSLWQAIGMAGVVLAAGAVATATRNRFEARAERVGRAATEERLRMARDLHDGVGHGLAVIAMQAGVALHVLGRDDDKVRASLEAIRSLSKESLDALRAELAVIAGEPAPRRPAPGVADIPALVDRVRAAGLRVEVTGTPGALSREAGEASYAVVQEALTNVLRHASAETAWIAWSSAGASTVLTVRDDGRGGDVQDEGMGIGGMRARVAAVGGTVRVGPRPNGGFAVVAELPELPELPEMPEMPR</sequence>
<evidence type="ECO:0000256" key="5">
    <source>
        <dbReference type="ARBA" id="ARBA00022741"/>
    </source>
</evidence>
<dbReference type="InterPro" id="IPR011712">
    <property type="entry name" value="Sig_transdc_His_kin_sub3_dim/P"/>
</dbReference>
<evidence type="ECO:0000259" key="11">
    <source>
        <dbReference type="Pfam" id="PF07730"/>
    </source>
</evidence>
<keyword evidence="8" id="KW-0902">Two-component regulatory system</keyword>
<evidence type="ECO:0000256" key="1">
    <source>
        <dbReference type="ARBA" id="ARBA00000085"/>
    </source>
</evidence>
<keyword evidence="4" id="KW-0808">Transferase</keyword>
<dbReference type="PANTHER" id="PTHR24421:SF10">
    <property type="entry name" value="NITRATE_NITRITE SENSOR PROTEIN NARQ"/>
    <property type="match status" value="1"/>
</dbReference>
<feature type="transmembrane region" description="Helical" evidence="9">
    <location>
        <begin position="41"/>
        <end position="60"/>
    </location>
</feature>
<evidence type="ECO:0000256" key="6">
    <source>
        <dbReference type="ARBA" id="ARBA00022777"/>
    </source>
</evidence>
<dbReference type="GO" id="GO:0016020">
    <property type="term" value="C:membrane"/>
    <property type="evidence" value="ECO:0007669"/>
    <property type="project" value="InterPro"/>
</dbReference>
<accession>A0A7J5DTE9</accession>
<evidence type="ECO:0000256" key="9">
    <source>
        <dbReference type="SAM" id="Phobius"/>
    </source>
</evidence>
<dbReference type="PANTHER" id="PTHR24421">
    <property type="entry name" value="NITRATE/NITRITE SENSOR PROTEIN NARX-RELATED"/>
    <property type="match status" value="1"/>
</dbReference>
<feature type="transmembrane region" description="Helical" evidence="9">
    <location>
        <begin position="97"/>
        <end position="126"/>
    </location>
</feature>
<feature type="domain" description="Histidine kinase/HSP90-like ATPase" evidence="10">
    <location>
        <begin position="288"/>
        <end position="369"/>
    </location>
</feature>
<comment type="caution">
    <text evidence="12">The sequence shown here is derived from an EMBL/GenBank/DDBJ whole genome shotgun (WGS) entry which is preliminary data.</text>
</comment>
<dbReference type="GO" id="GO:0000155">
    <property type="term" value="F:phosphorelay sensor kinase activity"/>
    <property type="evidence" value="ECO:0007669"/>
    <property type="project" value="InterPro"/>
</dbReference>
<dbReference type="Pfam" id="PF07730">
    <property type="entry name" value="HisKA_3"/>
    <property type="match status" value="1"/>
</dbReference>
<dbReference type="SUPFAM" id="SSF55874">
    <property type="entry name" value="ATPase domain of HSP90 chaperone/DNA topoisomerase II/histidine kinase"/>
    <property type="match status" value="1"/>
</dbReference>
<dbReference type="Gene3D" id="1.20.5.1930">
    <property type="match status" value="1"/>
</dbReference>
<feature type="transmembrane region" description="Helical" evidence="9">
    <location>
        <begin position="138"/>
        <end position="159"/>
    </location>
</feature>
<dbReference type="AlphaFoldDB" id="A0A7J5DTE9"/>
<evidence type="ECO:0000256" key="4">
    <source>
        <dbReference type="ARBA" id="ARBA00022679"/>
    </source>
</evidence>
<evidence type="ECO:0000256" key="3">
    <source>
        <dbReference type="ARBA" id="ARBA00022553"/>
    </source>
</evidence>
<protein>
    <recommendedName>
        <fullName evidence="2">histidine kinase</fullName>
        <ecNumber evidence="2">2.7.13.3</ecNumber>
    </recommendedName>
</protein>
<gene>
    <name evidence="12" type="ORF">F9L07_23345</name>
</gene>
<evidence type="ECO:0000259" key="10">
    <source>
        <dbReference type="Pfam" id="PF02518"/>
    </source>
</evidence>
<proteinExistence type="predicted"/>
<dbReference type="GO" id="GO:0005524">
    <property type="term" value="F:ATP binding"/>
    <property type="evidence" value="ECO:0007669"/>
    <property type="project" value="UniProtKB-KW"/>
</dbReference>
<keyword evidence="7" id="KW-0067">ATP-binding</keyword>
<name>A0A7J5DTE9_NOCSI</name>
<evidence type="ECO:0000313" key="12">
    <source>
        <dbReference type="EMBL" id="KAB2808444.1"/>
    </source>
</evidence>
<keyword evidence="3" id="KW-0597">Phosphoprotein</keyword>
<organism evidence="12 13">
    <name type="scientific">Nocardioides simplex</name>
    <name type="common">Arthrobacter simplex</name>
    <dbReference type="NCBI Taxonomy" id="2045"/>
    <lineage>
        <taxon>Bacteria</taxon>
        <taxon>Bacillati</taxon>
        <taxon>Actinomycetota</taxon>
        <taxon>Actinomycetes</taxon>
        <taxon>Propionibacteriales</taxon>
        <taxon>Nocardioidaceae</taxon>
        <taxon>Pimelobacter</taxon>
    </lineage>
</organism>
<feature type="transmembrane region" description="Helical" evidence="9">
    <location>
        <begin position="16"/>
        <end position="34"/>
    </location>
</feature>
<dbReference type="EMBL" id="WBVM01000003">
    <property type="protein sequence ID" value="KAB2808444.1"/>
    <property type="molecule type" value="Genomic_DNA"/>
</dbReference>
<evidence type="ECO:0000256" key="8">
    <source>
        <dbReference type="ARBA" id="ARBA00023012"/>
    </source>
</evidence>